<dbReference type="PANTHER" id="PTHR38033">
    <property type="entry name" value="MEMBRANE PROTEIN-RELATED"/>
    <property type="match status" value="1"/>
</dbReference>
<accession>A0ABR8W0G9</accession>
<keyword evidence="1" id="KW-0472">Membrane</keyword>
<dbReference type="NCBIfam" id="TIGR03349">
    <property type="entry name" value="IV_VI_DotU"/>
    <property type="match status" value="1"/>
</dbReference>
<organism evidence="3 4">
    <name type="scientific">Acinetobacter pecorum</name>
    <dbReference type="NCBI Taxonomy" id="2762215"/>
    <lineage>
        <taxon>Bacteria</taxon>
        <taxon>Pseudomonadati</taxon>
        <taxon>Pseudomonadota</taxon>
        <taxon>Gammaproteobacteria</taxon>
        <taxon>Moraxellales</taxon>
        <taxon>Moraxellaceae</taxon>
        <taxon>Acinetobacter</taxon>
    </lineage>
</organism>
<evidence type="ECO:0000313" key="4">
    <source>
        <dbReference type="Proteomes" id="UP000621930"/>
    </source>
</evidence>
<keyword evidence="1" id="KW-0812">Transmembrane</keyword>
<dbReference type="Proteomes" id="UP000621930">
    <property type="component" value="Unassembled WGS sequence"/>
</dbReference>
<evidence type="ECO:0000313" key="3">
    <source>
        <dbReference type="EMBL" id="MBD8010516.1"/>
    </source>
</evidence>
<dbReference type="InterPro" id="IPR017732">
    <property type="entry name" value="T4/T6SS_DotU"/>
</dbReference>
<name>A0ABR8W0G9_9GAMM</name>
<keyword evidence="1" id="KW-1133">Transmembrane helix</keyword>
<dbReference type="NCBIfam" id="NF038228">
    <property type="entry name" value="IcmH_DotU_IVB"/>
    <property type="match status" value="1"/>
</dbReference>
<dbReference type="Gene3D" id="1.25.40.590">
    <property type="entry name" value="Type IV / VI secretion system, DotU"/>
    <property type="match status" value="1"/>
</dbReference>
<proteinExistence type="predicted"/>
<feature type="transmembrane region" description="Helical" evidence="1">
    <location>
        <begin position="218"/>
        <end position="240"/>
    </location>
</feature>
<keyword evidence="4" id="KW-1185">Reference proteome</keyword>
<gene>
    <name evidence="3" type="ORF">H9629_14390</name>
</gene>
<sequence length="269" mass="31128">MNSINNAPSLFDDGQIGTGFQTNTKIDKSQHSATTHLVDLLHDGFYVVFLIRNQYVPSNPESFRQKVLDMLARFENQARKLQFSAEDINNAQYAYCALLDETIATQQDSRFFDLKNFWMMSPLQLSLFGSQLAGYRFFEHMEEIRNKDKECLAVLEVYHYCLLLGFHGKYRIESMSQLNSLISRVGDQIDYLKGKKAFSPFAAIPDQIKHIIHRELPFFWILIFWLVFALASFIGLHYVLSKDRNAAFSQYQNVISVPVEQAHITIHLP</sequence>
<dbReference type="InterPro" id="IPR038522">
    <property type="entry name" value="T4/T6SS_DotU_sf"/>
</dbReference>
<dbReference type="EMBL" id="JACSPT010000026">
    <property type="protein sequence ID" value="MBD8010516.1"/>
    <property type="molecule type" value="Genomic_DNA"/>
</dbReference>
<dbReference type="PANTHER" id="PTHR38033:SF1">
    <property type="entry name" value="DOTU FAMILY TYPE IV_VI SECRETION SYSTEM PROTEIN"/>
    <property type="match status" value="1"/>
</dbReference>
<comment type="caution">
    <text evidence="3">The sequence shown here is derived from an EMBL/GenBank/DDBJ whole genome shotgun (WGS) entry which is preliminary data.</text>
</comment>
<dbReference type="Pfam" id="PF09850">
    <property type="entry name" value="DotU"/>
    <property type="match status" value="1"/>
</dbReference>
<evidence type="ECO:0000259" key="2">
    <source>
        <dbReference type="Pfam" id="PF09850"/>
    </source>
</evidence>
<evidence type="ECO:0000256" key="1">
    <source>
        <dbReference type="SAM" id="Phobius"/>
    </source>
</evidence>
<feature type="domain" description="Type IV / VI secretion system DotU" evidence="2">
    <location>
        <begin position="37"/>
        <end position="238"/>
    </location>
</feature>
<reference evidence="3 4" key="1">
    <citation type="submission" date="2020-08" db="EMBL/GenBank/DDBJ databases">
        <title>A Genomic Blueprint of the Chicken Gut Microbiome.</title>
        <authorList>
            <person name="Gilroy R."/>
            <person name="Ravi A."/>
            <person name="Getino M."/>
            <person name="Pursley I."/>
            <person name="Horton D.L."/>
            <person name="Alikhan N.-F."/>
            <person name="Baker D."/>
            <person name="Gharbi K."/>
            <person name="Hall N."/>
            <person name="Watson M."/>
            <person name="Adriaenssens E.M."/>
            <person name="Foster-Nyarko E."/>
            <person name="Jarju S."/>
            <person name="Secka A."/>
            <person name="Antonio M."/>
            <person name="Oren A."/>
            <person name="Chaudhuri R."/>
            <person name="La Ragione R.M."/>
            <person name="Hildebrand F."/>
            <person name="Pallen M.J."/>
        </authorList>
    </citation>
    <scope>NUCLEOTIDE SEQUENCE [LARGE SCALE GENOMIC DNA]</scope>
    <source>
        <strain evidence="3 4">Sa1BUA6</strain>
    </source>
</reference>
<protein>
    <submittedName>
        <fullName evidence="3">DotU family type IV/VI secretion system protein</fullName>
    </submittedName>
</protein>
<dbReference type="RefSeq" id="WP_064096143.1">
    <property type="nucleotide sequence ID" value="NZ_JACSPT010000026.1"/>
</dbReference>